<proteinExistence type="predicted"/>
<gene>
    <name evidence="1" type="ORF">SAMN05443248_7110</name>
</gene>
<dbReference type="Proteomes" id="UP000189796">
    <property type="component" value="Chromosome I"/>
</dbReference>
<dbReference type="EMBL" id="LT670817">
    <property type="protein sequence ID" value="SHH95930.1"/>
    <property type="molecule type" value="Genomic_DNA"/>
</dbReference>
<sequence length="64" mass="6928">MFGEVGIDAAGQVGLPGFLKFGARQVPSVFLRRCELKPQVHSHLSTSFGTPLRMPMLPTCTSPK</sequence>
<accession>A0A1M5X7V4</accession>
<evidence type="ECO:0000313" key="2">
    <source>
        <dbReference type="Proteomes" id="UP000189796"/>
    </source>
</evidence>
<evidence type="ECO:0000313" key="1">
    <source>
        <dbReference type="EMBL" id="SHH95930.1"/>
    </source>
</evidence>
<dbReference type="AlphaFoldDB" id="A0A1M5X7V4"/>
<organism evidence="1 2">
    <name type="scientific">Bradyrhizobium erythrophlei</name>
    <dbReference type="NCBI Taxonomy" id="1437360"/>
    <lineage>
        <taxon>Bacteria</taxon>
        <taxon>Pseudomonadati</taxon>
        <taxon>Pseudomonadota</taxon>
        <taxon>Alphaproteobacteria</taxon>
        <taxon>Hyphomicrobiales</taxon>
        <taxon>Nitrobacteraceae</taxon>
        <taxon>Bradyrhizobium</taxon>
    </lineage>
</organism>
<name>A0A1M5X7V4_9BRAD</name>
<reference evidence="1 2" key="1">
    <citation type="submission" date="2016-11" db="EMBL/GenBank/DDBJ databases">
        <authorList>
            <person name="Jaros S."/>
            <person name="Januszkiewicz K."/>
            <person name="Wedrychowicz H."/>
        </authorList>
    </citation>
    <scope>NUCLEOTIDE SEQUENCE [LARGE SCALE GENOMIC DNA]</scope>
    <source>
        <strain evidence="1 2">GAS138</strain>
    </source>
</reference>
<protein>
    <submittedName>
        <fullName evidence="1">Uncharacterized protein</fullName>
    </submittedName>
</protein>